<keyword evidence="1" id="KW-0732">Signal</keyword>
<dbReference type="Proteomes" id="UP001210169">
    <property type="component" value="Chromosome"/>
</dbReference>
<organism evidence="2 4">
    <name type="scientific">Streptomyces nigrescens</name>
    <dbReference type="NCBI Taxonomy" id="1920"/>
    <lineage>
        <taxon>Bacteria</taxon>
        <taxon>Bacillati</taxon>
        <taxon>Actinomycetota</taxon>
        <taxon>Actinomycetes</taxon>
        <taxon>Kitasatosporales</taxon>
        <taxon>Streptomycetaceae</taxon>
        <taxon>Streptomyces</taxon>
    </lineage>
</organism>
<dbReference type="EMBL" id="BLIP01000002">
    <property type="protein sequence ID" value="GFE25933.1"/>
    <property type="molecule type" value="Genomic_DNA"/>
</dbReference>
<gene>
    <name evidence="2" type="ORF">Sliba_63860</name>
    <name evidence="3" type="ORF">STRNI_006487</name>
</gene>
<dbReference type="InterPro" id="IPR006311">
    <property type="entry name" value="TAT_signal"/>
</dbReference>
<evidence type="ECO:0000313" key="5">
    <source>
        <dbReference type="Proteomes" id="UP001210169"/>
    </source>
</evidence>
<evidence type="ECO:0000313" key="4">
    <source>
        <dbReference type="Proteomes" id="UP000429552"/>
    </source>
</evidence>
<dbReference type="EMBL" id="CP114203">
    <property type="protein sequence ID" value="WAU07844.1"/>
    <property type="molecule type" value="Genomic_DNA"/>
</dbReference>
<dbReference type="AlphaFoldDB" id="A0A640TPP1"/>
<protein>
    <recommendedName>
        <fullName evidence="6">Lipoprotein</fullName>
    </recommendedName>
</protein>
<sequence length="247" mass="26582">MSNSSRLRRISSAAIAGAAAVAVLAPAASAMGTTTVVPAADSSASVSMNKVTPDKYMAYLIKQRTPESRAVLKAFRALPKAKQVKFLGYLQSRTVYMAFGGQLRGHADENKPVRAVTNHNKDVKFVRATQTNKTKQGRKATVMVAFTVTEKVFNIPVTSEQVWVKYESKRGEVRKVLGGGAKLTNLNAAINITGGKVKPTNLEGHNGFVATTWKATQRADGFGGDIVKQQRVQAGWGNTFKANLNNV</sequence>
<reference evidence="3 5" key="2">
    <citation type="submission" date="2022-12" db="EMBL/GenBank/DDBJ databases">
        <authorList>
            <person name="Ruckert C."/>
            <person name="Busche T."/>
            <person name="Kalinowski J."/>
            <person name="Wittmann C."/>
        </authorList>
    </citation>
    <scope>NUCLEOTIDE SEQUENCE [LARGE SCALE GENOMIC DNA]</scope>
    <source>
        <strain evidence="3 5">DSM 40276</strain>
    </source>
</reference>
<accession>A0A640TPP1</accession>
<feature type="chain" id="PRO_5045018887" description="Lipoprotein" evidence="1">
    <location>
        <begin position="31"/>
        <end position="247"/>
    </location>
</feature>
<feature type="signal peptide" evidence="1">
    <location>
        <begin position="1"/>
        <end position="30"/>
    </location>
</feature>
<dbReference type="Proteomes" id="UP000429552">
    <property type="component" value="Unassembled WGS sequence"/>
</dbReference>
<reference evidence="2 4" key="1">
    <citation type="submission" date="2019-12" db="EMBL/GenBank/DDBJ databases">
        <title>Whole genome shotgun sequence of Streptomyces libani subsp. libani NBRC 13452.</title>
        <authorList>
            <person name="Ichikawa N."/>
            <person name="Kimura A."/>
            <person name="Kitahashi Y."/>
            <person name="Komaki H."/>
            <person name="Tamura T."/>
        </authorList>
    </citation>
    <scope>NUCLEOTIDE SEQUENCE [LARGE SCALE GENOMIC DNA]</scope>
    <source>
        <strain evidence="2 4">NBRC 13452</strain>
    </source>
</reference>
<evidence type="ECO:0008006" key="6">
    <source>
        <dbReference type="Google" id="ProtNLM"/>
    </source>
</evidence>
<evidence type="ECO:0000256" key="1">
    <source>
        <dbReference type="SAM" id="SignalP"/>
    </source>
</evidence>
<proteinExistence type="predicted"/>
<dbReference type="RefSeq" id="WP_159490143.1">
    <property type="nucleotide sequence ID" value="NZ_BLIP01000002.1"/>
</dbReference>
<dbReference type="PROSITE" id="PS51318">
    <property type="entry name" value="TAT"/>
    <property type="match status" value="1"/>
</dbReference>
<name>A0A640TPP1_STRNI</name>
<keyword evidence="5" id="KW-1185">Reference proteome</keyword>
<dbReference type="GeneID" id="301335635"/>
<evidence type="ECO:0000313" key="2">
    <source>
        <dbReference type="EMBL" id="GFE25933.1"/>
    </source>
</evidence>
<evidence type="ECO:0000313" key="3">
    <source>
        <dbReference type="EMBL" id="WAU07844.1"/>
    </source>
</evidence>